<keyword evidence="3" id="KW-1015">Disulfide bond</keyword>
<evidence type="ECO:0000256" key="2">
    <source>
        <dbReference type="PIRSR" id="PIRSR603782-1"/>
    </source>
</evidence>
<reference evidence="5" key="1">
    <citation type="submission" date="2023-03" db="EMBL/GenBank/DDBJ databases">
        <title>Stygiobacter electus gen. nov., sp. nov., facultatively anaerobic thermotolerant bacterium of the class Ignavibacteria from a well of Yessentuki mineral water deposit.</title>
        <authorList>
            <person name="Podosokorskaya O.A."/>
            <person name="Elcheninov A.G."/>
            <person name="Petrova N.F."/>
            <person name="Zavarzina D.G."/>
            <person name="Kublanov I.V."/>
            <person name="Merkel A.Y."/>
        </authorList>
    </citation>
    <scope>NUCLEOTIDE SEQUENCE</scope>
    <source>
        <strain evidence="5">09-Me</strain>
    </source>
</reference>
<dbReference type="Gene3D" id="3.40.30.10">
    <property type="entry name" value="Glutaredoxin"/>
    <property type="match status" value="1"/>
</dbReference>
<proteinExistence type="inferred from homology"/>
<dbReference type="PANTHER" id="PTHR12151">
    <property type="entry name" value="ELECTRON TRANSPORT PROTIN SCO1/SENC FAMILY MEMBER"/>
    <property type="match status" value="1"/>
</dbReference>
<keyword evidence="2" id="KW-0186">Copper</keyword>
<gene>
    <name evidence="5" type="ORF">P0M35_09590</name>
</gene>
<keyword evidence="4" id="KW-0812">Transmembrane</keyword>
<dbReference type="GO" id="GO:0046872">
    <property type="term" value="F:metal ion binding"/>
    <property type="evidence" value="ECO:0007669"/>
    <property type="project" value="UniProtKB-KW"/>
</dbReference>
<name>A0AAE3TCG5_9BACT</name>
<evidence type="ECO:0000256" key="1">
    <source>
        <dbReference type="ARBA" id="ARBA00010996"/>
    </source>
</evidence>
<feature type="binding site" evidence="2">
    <location>
        <position position="66"/>
    </location>
    <ligand>
        <name>Cu cation</name>
        <dbReference type="ChEBI" id="CHEBI:23378"/>
    </ligand>
</feature>
<dbReference type="InterPro" id="IPR036249">
    <property type="entry name" value="Thioredoxin-like_sf"/>
</dbReference>
<feature type="binding site" evidence="2">
    <location>
        <position position="158"/>
    </location>
    <ligand>
        <name>Cu cation</name>
        <dbReference type="ChEBI" id="CHEBI:23378"/>
    </ligand>
</feature>
<evidence type="ECO:0000313" key="5">
    <source>
        <dbReference type="EMBL" id="MDF1612403.1"/>
    </source>
</evidence>
<keyword evidence="6" id="KW-1185">Reference proteome</keyword>
<accession>A0AAE3TCG5</accession>
<evidence type="ECO:0000313" key="6">
    <source>
        <dbReference type="Proteomes" id="UP001221302"/>
    </source>
</evidence>
<evidence type="ECO:0000256" key="4">
    <source>
        <dbReference type="SAM" id="Phobius"/>
    </source>
</evidence>
<keyword evidence="2" id="KW-0479">Metal-binding</keyword>
<dbReference type="EMBL" id="JARGDL010000013">
    <property type="protein sequence ID" value="MDF1612403.1"/>
    <property type="molecule type" value="Genomic_DNA"/>
</dbReference>
<organism evidence="5 6">
    <name type="scientific">Stygiobacter electus</name>
    <dbReference type="NCBI Taxonomy" id="3032292"/>
    <lineage>
        <taxon>Bacteria</taxon>
        <taxon>Pseudomonadati</taxon>
        <taxon>Ignavibacteriota</taxon>
        <taxon>Ignavibacteria</taxon>
        <taxon>Ignavibacteriales</taxon>
        <taxon>Melioribacteraceae</taxon>
        <taxon>Stygiobacter</taxon>
    </lineage>
</organism>
<dbReference type="PANTHER" id="PTHR12151:SF8">
    <property type="entry name" value="THIOREDOXIN DOMAIN-CONTAINING PROTEIN"/>
    <property type="match status" value="1"/>
</dbReference>
<comment type="caution">
    <text evidence="5">The sequence shown here is derived from an EMBL/GenBank/DDBJ whole genome shotgun (WGS) entry which is preliminary data.</text>
</comment>
<comment type="similarity">
    <text evidence="1">Belongs to the SCO1/2 family.</text>
</comment>
<dbReference type="Pfam" id="PF02630">
    <property type="entry name" value="SCO1-SenC"/>
    <property type="match status" value="1"/>
</dbReference>
<feature type="disulfide bond" description="Redox-active" evidence="3">
    <location>
        <begin position="66"/>
        <end position="70"/>
    </location>
</feature>
<feature type="binding site" evidence="2">
    <location>
        <position position="70"/>
    </location>
    <ligand>
        <name>Cu cation</name>
        <dbReference type="ChEBI" id="CHEBI:23378"/>
    </ligand>
</feature>
<dbReference type="InterPro" id="IPR003782">
    <property type="entry name" value="SCO1/SenC"/>
</dbReference>
<dbReference type="SUPFAM" id="SSF52833">
    <property type="entry name" value="Thioredoxin-like"/>
    <property type="match status" value="1"/>
</dbReference>
<evidence type="ECO:0000256" key="3">
    <source>
        <dbReference type="PIRSR" id="PIRSR603782-2"/>
    </source>
</evidence>
<dbReference type="Proteomes" id="UP001221302">
    <property type="component" value="Unassembled WGS sequence"/>
</dbReference>
<keyword evidence="4" id="KW-1133">Transmembrane helix</keyword>
<sequence length="257" mass="29175">MKKYFLITIIFFFSNLFAQEIKVGVDEKLGAVIPLDLKFKNSDGKVVLLKDIINKPTLLALVYYECPGICSPMQNEIAWLIDKIQLEIGKDYQVVSLSIDHHEDSKVAAKWKANYLKSIKRKVNESDWLFLTGDSLSIQKLTKTVGYYFEPYKKQFTHAGTLITISPEGKVCRYLFGIQFNPFDAKMALIEAKAGKTNPTISKVLEYCFSYDPKGRQYTLNVTRIVGTLMLLGVGIFAFIIFTKKNKNKNQGVEING</sequence>
<dbReference type="AlphaFoldDB" id="A0AAE3TCG5"/>
<keyword evidence="4" id="KW-0472">Membrane</keyword>
<dbReference type="CDD" id="cd02968">
    <property type="entry name" value="SCO"/>
    <property type="match status" value="1"/>
</dbReference>
<dbReference type="RefSeq" id="WP_321536174.1">
    <property type="nucleotide sequence ID" value="NZ_JARGDL010000013.1"/>
</dbReference>
<protein>
    <submittedName>
        <fullName evidence="5">SCO family protein</fullName>
    </submittedName>
</protein>
<feature type="transmembrane region" description="Helical" evidence="4">
    <location>
        <begin position="222"/>
        <end position="242"/>
    </location>
</feature>